<dbReference type="PANTHER" id="PTHR16022:SF0">
    <property type="entry name" value="CYTOPLASMIC DYNEIN 2 INTERMEDIATE CHAIN 1"/>
    <property type="match status" value="1"/>
</dbReference>
<feature type="non-terminal residue" evidence="1">
    <location>
        <position position="157"/>
    </location>
</feature>
<feature type="non-terminal residue" evidence="1">
    <location>
        <position position="1"/>
    </location>
</feature>
<dbReference type="InterPro" id="IPR036322">
    <property type="entry name" value="WD40_repeat_dom_sf"/>
</dbReference>
<sequence>DHSLNSKGMLCTWDLSAPSAPAAVMVSEGSPSCCCWAPAPSTTLLFAGMDEGGVCAWDLEEPDSRHPLEQVGGVGLFTRRPSYTTEYLADVATTAAPIVGIAATPRSEWPRARRPIAHAACRDACQCQHLLAHRTHTPVAATPRSEWPRARRLMTHA</sequence>
<organism evidence="1 2">
    <name type="scientific">Tetrabaena socialis</name>
    <dbReference type="NCBI Taxonomy" id="47790"/>
    <lineage>
        <taxon>Eukaryota</taxon>
        <taxon>Viridiplantae</taxon>
        <taxon>Chlorophyta</taxon>
        <taxon>core chlorophytes</taxon>
        <taxon>Chlorophyceae</taxon>
        <taxon>CS clade</taxon>
        <taxon>Chlamydomonadales</taxon>
        <taxon>Tetrabaenaceae</taxon>
        <taxon>Tetrabaena</taxon>
    </lineage>
</organism>
<dbReference type="InterPro" id="IPR042505">
    <property type="entry name" value="DYNC2I1"/>
</dbReference>
<dbReference type="SUPFAM" id="SSF50978">
    <property type="entry name" value="WD40 repeat-like"/>
    <property type="match status" value="1"/>
</dbReference>
<proteinExistence type="predicted"/>
<comment type="caution">
    <text evidence="1">The sequence shown here is derived from an EMBL/GenBank/DDBJ whole genome shotgun (WGS) entry which is preliminary data.</text>
</comment>
<dbReference type="Proteomes" id="UP000236333">
    <property type="component" value="Unassembled WGS sequence"/>
</dbReference>
<dbReference type="PANTHER" id="PTHR16022">
    <property type="entry name" value="WD REPEAT DOMAIN 60"/>
    <property type="match status" value="1"/>
</dbReference>
<evidence type="ECO:0000313" key="2">
    <source>
        <dbReference type="Proteomes" id="UP000236333"/>
    </source>
</evidence>
<evidence type="ECO:0000313" key="1">
    <source>
        <dbReference type="EMBL" id="PNG99314.1"/>
    </source>
</evidence>
<dbReference type="GO" id="GO:0042073">
    <property type="term" value="P:intraciliary transport"/>
    <property type="evidence" value="ECO:0007669"/>
    <property type="project" value="InterPro"/>
</dbReference>
<dbReference type="AlphaFoldDB" id="A0A2J7ZGB0"/>
<dbReference type="GO" id="GO:0045503">
    <property type="term" value="F:dynein light chain binding"/>
    <property type="evidence" value="ECO:0007669"/>
    <property type="project" value="InterPro"/>
</dbReference>
<reference evidence="1 2" key="1">
    <citation type="journal article" date="2017" name="Mol. Biol. Evol.">
        <title>The 4-celled Tetrabaena socialis nuclear genome reveals the essential components for genetic control of cell number at the origin of multicellularity in the volvocine lineage.</title>
        <authorList>
            <person name="Featherston J."/>
            <person name="Arakaki Y."/>
            <person name="Hanschen E.R."/>
            <person name="Ferris P.J."/>
            <person name="Michod R.E."/>
            <person name="Olson B.J.S.C."/>
            <person name="Nozaki H."/>
            <person name="Durand P.M."/>
        </authorList>
    </citation>
    <scope>NUCLEOTIDE SEQUENCE [LARGE SCALE GENOMIC DNA]</scope>
    <source>
        <strain evidence="1 2">NIES-571</strain>
    </source>
</reference>
<dbReference type="GO" id="GO:0005929">
    <property type="term" value="C:cilium"/>
    <property type="evidence" value="ECO:0007669"/>
    <property type="project" value="GOC"/>
</dbReference>
<dbReference type="InterPro" id="IPR015943">
    <property type="entry name" value="WD40/YVTN_repeat-like_dom_sf"/>
</dbReference>
<accession>A0A2J7ZGB0</accession>
<dbReference type="Gene3D" id="2.130.10.10">
    <property type="entry name" value="YVTN repeat-like/Quinoprotein amine dehydrogenase"/>
    <property type="match status" value="1"/>
</dbReference>
<dbReference type="GO" id="GO:0005868">
    <property type="term" value="C:cytoplasmic dynein complex"/>
    <property type="evidence" value="ECO:0007669"/>
    <property type="project" value="InterPro"/>
</dbReference>
<dbReference type="EMBL" id="PGGS01003294">
    <property type="protein sequence ID" value="PNG99314.1"/>
    <property type="molecule type" value="Genomic_DNA"/>
</dbReference>
<name>A0A2J7ZGB0_9CHLO</name>
<dbReference type="OrthoDB" id="2162425at2759"/>
<gene>
    <name evidence="1" type="ORF">TSOC_014912</name>
</gene>
<protein>
    <submittedName>
        <fullName evidence="1">WD repeat domain-containing protein</fullName>
    </submittedName>
</protein>
<dbReference type="GO" id="GO:0045504">
    <property type="term" value="F:dynein heavy chain binding"/>
    <property type="evidence" value="ECO:0007669"/>
    <property type="project" value="InterPro"/>
</dbReference>
<keyword evidence="2" id="KW-1185">Reference proteome</keyword>